<evidence type="ECO:0000256" key="1">
    <source>
        <dbReference type="ARBA" id="ARBA00004141"/>
    </source>
</evidence>
<protein>
    <submittedName>
        <fullName evidence="7">Cytosine permease</fullName>
    </submittedName>
</protein>
<dbReference type="Proteomes" id="UP000295134">
    <property type="component" value="Chromosome"/>
</dbReference>
<evidence type="ECO:0000256" key="4">
    <source>
        <dbReference type="ARBA" id="ARBA00022989"/>
    </source>
</evidence>
<evidence type="ECO:0000256" key="2">
    <source>
        <dbReference type="ARBA" id="ARBA00008974"/>
    </source>
</evidence>
<feature type="transmembrane region" description="Helical" evidence="6">
    <location>
        <begin position="51"/>
        <end position="70"/>
    </location>
</feature>
<feature type="transmembrane region" description="Helical" evidence="6">
    <location>
        <begin position="259"/>
        <end position="276"/>
    </location>
</feature>
<feature type="transmembrane region" description="Helical" evidence="6">
    <location>
        <begin position="12"/>
        <end position="31"/>
    </location>
</feature>
<dbReference type="EMBL" id="CP038613">
    <property type="protein sequence ID" value="QBY41618.1"/>
    <property type="molecule type" value="Genomic_DNA"/>
</dbReference>
<evidence type="ECO:0000256" key="5">
    <source>
        <dbReference type="ARBA" id="ARBA00023136"/>
    </source>
</evidence>
<sequence>MAFGFKALRFTAWIAVPFFVIVVLFISAGILKHHNTIDLIQSVPNGETITLSSAITLIMGGCIVATLITPDMSRYSKNSRQVFWMVMVSIILGEFVINGLAILLARALNTSDVVTIMTQTAGGIGLLVVIFSTLRVNDINLYSSSLSIANSISVLTGKKVNYTIITLSIGIIGTTFSVLGILDKFVGFLTILGVVFPPIVGVMLTDYFIIKTHRNILKETQQGEKIPANKDTPLIGWNAVFACVIASILGITVETGIPTINSLLAASIIYVLLSIIKK</sequence>
<evidence type="ECO:0000313" key="8">
    <source>
        <dbReference type="Proteomes" id="UP000295134"/>
    </source>
</evidence>
<dbReference type="GO" id="GO:0005886">
    <property type="term" value="C:plasma membrane"/>
    <property type="evidence" value="ECO:0007669"/>
    <property type="project" value="TreeGrafter"/>
</dbReference>
<dbReference type="AlphaFoldDB" id="A0A4P7KW07"/>
<evidence type="ECO:0000313" key="7">
    <source>
        <dbReference type="EMBL" id="QBY41618.1"/>
    </source>
</evidence>
<feature type="transmembrane region" description="Helical" evidence="6">
    <location>
        <begin position="188"/>
        <end position="210"/>
    </location>
</feature>
<comment type="similarity">
    <text evidence="2">Belongs to the purine-cytosine permease (2.A.39) family.</text>
</comment>
<gene>
    <name evidence="7" type="primary">codB_1</name>
    <name evidence="7" type="ORF">ArsFIN_01360</name>
</gene>
<dbReference type="PANTHER" id="PTHR30569:SF0">
    <property type="entry name" value="CYTOSINE PERMEASE"/>
    <property type="match status" value="1"/>
</dbReference>
<dbReference type="PANTHER" id="PTHR30569">
    <property type="entry name" value="CYTOSINE TRANSPORTER CODB"/>
    <property type="match status" value="1"/>
</dbReference>
<comment type="subcellular location">
    <subcellularLocation>
        <location evidence="1">Membrane</location>
        <topology evidence="1">Multi-pass membrane protein</topology>
    </subcellularLocation>
</comment>
<feature type="transmembrane region" description="Helical" evidence="6">
    <location>
        <begin position="234"/>
        <end position="253"/>
    </location>
</feature>
<dbReference type="InterPro" id="IPR030191">
    <property type="entry name" value="CodB"/>
</dbReference>
<evidence type="ECO:0000256" key="3">
    <source>
        <dbReference type="ARBA" id="ARBA00022692"/>
    </source>
</evidence>
<keyword evidence="3 6" id="KW-0812">Transmembrane</keyword>
<feature type="transmembrane region" description="Helical" evidence="6">
    <location>
        <begin position="160"/>
        <end position="182"/>
    </location>
</feature>
<organism evidence="7 8">
    <name type="scientific">Arsenophonus nasoniae</name>
    <name type="common">son-killer infecting Nasonia vitripennis</name>
    <dbReference type="NCBI Taxonomy" id="638"/>
    <lineage>
        <taxon>Bacteria</taxon>
        <taxon>Pseudomonadati</taxon>
        <taxon>Pseudomonadota</taxon>
        <taxon>Gammaproteobacteria</taxon>
        <taxon>Enterobacterales</taxon>
        <taxon>Morganellaceae</taxon>
        <taxon>Arsenophonus</taxon>
    </lineage>
</organism>
<dbReference type="InterPro" id="IPR001248">
    <property type="entry name" value="Pur-cyt_permease"/>
</dbReference>
<feature type="transmembrane region" description="Helical" evidence="6">
    <location>
        <begin position="82"/>
        <end position="104"/>
    </location>
</feature>
<reference evidence="7 8" key="1">
    <citation type="submission" date="2019-03" db="EMBL/GenBank/DDBJ databases">
        <title>Long-read sequencing reveals hyperdense prophage content in a complex bacterial symbiont genome.</title>
        <authorList>
            <person name="Frost C.L."/>
            <person name="Siozios S."/>
            <person name="Nadal-Jimenez P."/>
            <person name="Brockhurst M.A."/>
            <person name="King K.C."/>
            <person name="Darby A.C."/>
            <person name="Hurst G.D.D."/>
        </authorList>
    </citation>
    <scope>NUCLEOTIDE SEQUENCE [LARGE SCALE GENOMIC DNA]</scope>
    <source>
        <strain evidence="7 8">FIN</strain>
    </source>
</reference>
<keyword evidence="5 6" id="KW-0472">Membrane</keyword>
<dbReference type="KEGG" id="ans:ArsFIN_01360"/>
<proteinExistence type="inferred from homology"/>
<dbReference type="GO" id="GO:0015209">
    <property type="term" value="F:cytosine transmembrane transporter activity"/>
    <property type="evidence" value="ECO:0007669"/>
    <property type="project" value="InterPro"/>
</dbReference>
<keyword evidence="4 6" id="KW-1133">Transmembrane helix</keyword>
<evidence type="ECO:0000256" key="6">
    <source>
        <dbReference type="SAM" id="Phobius"/>
    </source>
</evidence>
<dbReference type="Pfam" id="PF02133">
    <property type="entry name" value="Transp_cyt_pur"/>
    <property type="match status" value="1"/>
</dbReference>
<name>A0A4P7KW07_9GAMM</name>
<feature type="transmembrane region" description="Helical" evidence="6">
    <location>
        <begin position="116"/>
        <end position="134"/>
    </location>
</feature>
<accession>A0A4P7KW07</accession>
<dbReference type="Gene3D" id="1.10.4160.10">
    <property type="entry name" value="Hydantoin permease"/>
    <property type="match status" value="1"/>
</dbReference>